<evidence type="ECO:0000256" key="3">
    <source>
        <dbReference type="ARBA" id="ARBA00022475"/>
    </source>
</evidence>
<keyword evidence="5" id="KW-0028">Amino-acid biosynthesis</keyword>
<dbReference type="InterPro" id="IPR059112">
    <property type="entry name" value="CysZ/EI24"/>
</dbReference>
<feature type="transmembrane region" description="Helical" evidence="10">
    <location>
        <begin position="211"/>
        <end position="235"/>
    </location>
</feature>
<dbReference type="EMBL" id="CP002691">
    <property type="protein sequence ID" value="AEE51720.1"/>
    <property type="molecule type" value="Genomic_DNA"/>
</dbReference>
<protein>
    <recommendedName>
        <fullName evidence="13">Coproporphyrinogen III oxidase</fullName>
    </recommendedName>
</protein>
<evidence type="ECO:0000256" key="5">
    <source>
        <dbReference type="ARBA" id="ARBA00022605"/>
    </source>
</evidence>
<dbReference type="OrthoDB" id="9787566at2"/>
<keyword evidence="9 10" id="KW-0472">Membrane</keyword>
<keyword evidence="8" id="KW-0764">Sulfate transport</keyword>
<organism evidence="11 12">
    <name type="scientific">Haliscomenobacter hydrossis (strain ATCC 27775 / DSM 1100 / LMG 10767 / O)</name>
    <dbReference type="NCBI Taxonomy" id="760192"/>
    <lineage>
        <taxon>Bacteria</taxon>
        <taxon>Pseudomonadati</taxon>
        <taxon>Bacteroidota</taxon>
        <taxon>Saprospiria</taxon>
        <taxon>Saprospirales</taxon>
        <taxon>Haliscomenobacteraceae</taxon>
        <taxon>Haliscomenobacter</taxon>
    </lineage>
</organism>
<proteinExistence type="predicted"/>
<evidence type="ECO:0000256" key="8">
    <source>
        <dbReference type="ARBA" id="ARBA00023032"/>
    </source>
</evidence>
<accession>F4L386</accession>
<dbReference type="InterPro" id="IPR050480">
    <property type="entry name" value="CysZ-like"/>
</dbReference>
<sequence length="242" mass="26693">MIGAFLAGASAYGRAVQLCFKYRLWIYFLAPALISILLGGGMLYGVWMVSDDLGAWLSGFWPFQWGSKWIDNVAQVFGGLAVGAFGFIIFRNLVLALAGPFMSLLSERVEHHLRGEKSAPFSMSGFLSDLLRGIRISIRLIVRELFFTVLLLLLGLIPGLAMLTTPMIFIVQAYYAGAGNLDFALERHFRVRDSVRFVRQNRGLAIGNGTVYLLLLLSVVGFIVALPLATIAVTVETVKRIK</sequence>
<dbReference type="HOGENOM" id="CLU_093767_0_0_10"/>
<keyword evidence="4" id="KW-0997">Cell inner membrane</keyword>
<dbReference type="GO" id="GO:0000103">
    <property type="term" value="P:sulfate assimilation"/>
    <property type="evidence" value="ECO:0007669"/>
    <property type="project" value="TreeGrafter"/>
</dbReference>
<reference evidence="11 12" key="1">
    <citation type="journal article" date="2011" name="Stand. Genomic Sci.">
        <title>Complete genome sequence of Haliscomenobacter hydrossis type strain (O).</title>
        <authorList>
            <consortium name="US DOE Joint Genome Institute (JGI-PGF)"/>
            <person name="Daligault H."/>
            <person name="Lapidus A."/>
            <person name="Zeytun A."/>
            <person name="Nolan M."/>
            <person name="Lucas S."/>
            <person name="Del Rio T.G."/>
            <person name="Tice H."/>
            <person name="Cheng J.F."/>
            <person name="Tapia R."/>
            <person name="Han C."/>
            <person name="Goodwin L."/>
            <person name="Pitluck S."/>
            <person name="Liolios K."/>
            <person name="Pagani I."/>
            <person name="Ivanova N."/>
            <person name="Huntemann M."/>
            <person name="Mavromatis K."/>
            <person name="Mikhailova N."/>
            <person name="Pati A."/>
            <person name="Chen A."/>
            <person name="Palaniappan K."/>
            <person name="Land M."/>
            <person name="Hauser L."/>
            <person name="Brambilla E.M."/>
            <person name="Rohde M."/>
            <person name="Verbarg S."/>
            <person name="Goker M."/>
            <person name="Bristow J."/>
            <person name="Eisen J.A."/>
            <person name="Markowitz V."/>
            <person name="Hugenholtz P."/>
            <person name="Kyrpides N.C."/>
            <person name="Klenk H.P."/>
            <person name="Woyke T."/>
        </authorList>
    </citation>
    <scope>NUCLEOTIDE SEQUENCE [LARGE SCALE GENOMIC DNA]</scope>
    <source>
        <strain evidence="12">ATCC 27775 / DSM 1100 / LMG 10767 / O</strain>
    </source>
</reference>
<dbReference type="STRING" id="760192.Halhy_3869"/>
<keyword evidence="12" id="KW-1185">Reference proteome</keyword>
<evidence type="ECO:0000256" key="4">
    <source>
        <dbReference type="ARBA" id="ARBA00022519"/>
    </source>
</evidence>
<evidence type="ECO:0000256" key="10">
    <source>
        <dbReference type="SAM" id="Phobius"/>
    </source>
</evidence>
<dbReference type="Proteomes" id="UP000008461">
    <property type="component" value="Chromosome"/>
</dbReference>
<evidence type="ECO:0000256" key="6">
    <source>
        <dbReference type="ARBA" id="ARBA00022692"/>
    </source>
</evidence>
<dbReference type="GO" id="GO:0005886">
    <property type="term" value="C:plasma membrane"/>
    <property type="evidence" value="ECO:0007669"/>
    <property type="project" value="TreeGrafter"/>
</dbReference>
<dbReference type="PANTHER" id="PTHR37468">
    <property type="entry name" value="SULFATE TRANSPORTER CYSZ"/>
    <property type="match status" value="1"/>
</dbReference>
<evidence type="ECO:0000256" key="7">
    <source>
        <dbReference type="ARBA" id="ARBA00022989"/>
    </source>
</evidence>
<keyword evidence="6 10" id="KW-0812">Transmembrane</keyword>
<reference key="2">
    <citation type="submission" date="2011-04" db="EMBL/GenBank/DDBJ databases">
        <title>Complete sequence of chromosome of Haliscomenobacter hydrossis DSM 1100.</title>
        <authorList>
            <consortium name="US DOE Joint Genome Institute (JGI-PGF)"/>
            <person name="Lucas S."/>
            <person name="Han J."/>
            <person name="Lapidus A."/>
            <person name="Bruce D."/>
            <person name="Goodwin L."/>
            <person name="Pitluck S."/>
            <person name="Peters L."/>
            <person name="Kyrpides N."/>
            <person name="Mavromatis K."/>
            <person name="Ivanova N."/>
            <person name="Ovchinnikova G."/>
            <person name="Pagani I."/>
            <person name="Daligault H."/>
            <person name="Detter J.C."/>
            <person name="Han C."/>
            <person name="Land M."/>
            <person name="Hauser L."/>
            <person name="Markowitz V."/>
            <person name="Cheng J.-F."/>
            <person name="Hugenholtz P."/>
            <person name="Woyke T."/>
            <person name="Wu D."/>
            <person name="Verbarg S."/>
            <person name="Frueling A."/>
            <person name="Brambilla E."/>
            <person name="Klenk H.-P."/>
            <person name="Eisen J.A."/>
        </authorList>
    </citation>
    <scope>NUCLEOTIDE SEQUENCE</scope>
    <source>
        <strain>DSM 1100</strain>
    </source>
</reference>
<dbReference type="RefSeq" id="WP_013766259.1">
    <property type="nucleotide sequence ID" value="NC_015510.1"/>
</dbReference>
<evidence type="ECO:0000313" key="11">
    <source>
        <dbReference type="EMBL" id="AEE51720.1"/>
    </source>
</evidence>
<gene>
    <name evidence="11" type="ordered locus">Halhy_3869</name>
</gene>
<evidence type="ECO:0000256" key="1">
    <source>
        <dbReference type="ARBA" id="ARBA00004141"/>
    </source>
</evidence>
<dbReference type="eggNOG" id="COG2981">
    <property type="taxonomic scope" value="Bacteria"/>
</dbReference>
<dbReference type="KEGG" id="hhy:Halhy_3869"/>
<keyword evidence="7 10" id="KW-1133">Transmembrane helix</keyword>
<comment type="subcellular location">
    <subcellularLocation>
        <location evidence="1">Membrane</location>
        <topology evidence="1">Multi-pass membrane protein</topology>
    </subcellularLocation>
</comment>
<dbReference type="AlphaFoldDB" id="F4L386"/>
<feature type="transmembrane region" description="Helical" evidence="10">
    <location>
        <begin position="145"/>
        <end position="175"/>
    </location>
</feature>
<dbReference type="Pfam" id="PF07264">
    <property type="entry name" value="EI24"/>
    <property type="match status" value="1"/>
</dbReference>
<feature type="transmembrane region" description="Helical" evidence="10">
    <location>
        <begin position="76"/>
        <end position="98"/>
    </location>
</feature>
<keyword evidence="2" id="KW-0813">Transport</keyword>
<dbReference type="PANTHER" id="PTHR37468:SF1">
    <property type="entry name" value="SULFATE TRANSPORTER CYSZ"/>
    <property type="match status" value="1"/>
</dbReference>
<evidence type="ECO:0000256" key="9">
    <source>
        <dbReference type="ARBA" id="ARBA00023136"/>
    </source>
</evidence>
<evidence type="ECO:0000313" key="12">
    <source>
        <dbReference type="Proteomes" id="UP000008461"/>
    </source>
</evidence>
<name>F4L386_HALH1</name>
<evidence type="ECO:0000256" key="2">
    <source>
        <dbReference type="ARBA" id="ARBA00022448"/>
    </source>
</evidence>
<dbReference type="GO" id="GO:0019344">
    <property type="term" value="P:cysteine biosynthetic process"/>
    <property type="evidence" value="ECO:0007669"/>
    <property type="project" value="TreeGrafter"/>
</dbReference>
<feature type="transmembrane region" description="Helical" evidence="10">
    <location>
        <begin position="25"/>
        <end position="46"/>
    </location>
</feature>
<keyword evidence="3" id="KW-1003">Cell membrane</keyword>
<dbReference type="GO" id="GO:0009675">
    <property type="term" value="F:high-affinity sulfate:proton symporter activity"/>
    <property type="evidence" value="ECO:0007669"/>
    <property type="project" value="TreeGrafter"/>
</dbReference>
<evidence type="ECO:0008006" key="13">
    <source>
        <dbReference type="Google" id="ProtNLM"/>
    </source>
</evidence>